<protein>
    <recommendedName>
        <fullName evidence="8">ADP,ATP carrier protein</fullName>
    </recommendedName>
</protein>
<dbReference type="InterPro" id="IPR015919">
    <property type="entry name" value="Cadherin-like_sf"/>
</dbReference>
<sequence length="552" mass="60024">MQSFSASERILSLFTTLRPGEGRSALLLGAQSFVIMFSYYLLKVIRDPLILAEGNPELKAYTNAMQAVILMLVVPVFAKIYQHQAANQPQHLLVQRILLFFIGNMVLFGLAYNAGWRIAIAYYVWLGIFSVMAVALFWSFAADLYNVKSGQRLFPVIAAAASAGAYLGASFAGMWDPMVGHGGTIYTAAVLLMLPCWLSSLVAPTVPAGSGSSFAGSAQSGEEKEDEHTSLAEGFLVVLRSRYLILIAVFVIIMNLINTNGEFILSAFVSQAADASFGLPAQAAERDAFITRFYSSYFAWFNLLGFFVQLFLVARIFDKVGLRGAILILPALMILSYSAMLIFPLLAVVRVSMIAENSLSYSLQNTTRHALFLPLSRKEKYVGKQSIDTFFFRFGDLLSAGAVFIGSSLLGLQLSGFVIANIGLAAGLFWISWVIGKQNQGVVEALIINAPPILAVPIPDQHIAAGEPYDLTLPAGTFLDPDEGDALKFQAYGQARGQLPSWVRFDTMRGHFRLAPPAGSSGALILMVVATDFDGLEAEAEFTLYYGDMSEA</sequence>
<evidence type="ECO:0000256" key="2">
    <source>
        <dbReference type="ARBA" id="ARBA00022448"/>
    </source>
</evidence>
<dbReference type="Pfam" id="PF03219">
    <property type="entry name" value="TLC"/>
    <property type="match status" value="1"/>
</dbReference>
<dbReference type="PANTHER" id="PTHR43596:SF1">
    <property type="entry name" value="ADP,ATP CARRIER PROTEIN"/>
    <property type="match status" value="1"/>
</dbReference>
<dbReference type="Proteomes" id="UP001143362">
    <property type="component" value="Unassembled WGS sequence"/>
</dbReference>
<dbReference type="InterPro" id="IPR013783">
    <property type="entry name" value="Ig-like_fold"/>
</dbReference>
<evidence type="ECO:0000259" key="9">
    <source>
        <dbReference type="SMART" id="SM00736"/>
    </source>
</evidence>
<feature type="transmembrane region" description="Helical" evidence="8">
    <location>
        <begin position="326"/>
        <end position="349"/>
    </location>
</feature>
<dbReference type="InterPro" id="IPR006644">
    <property type="entry name" value="Cadg"/>
</dbReference>
<feature type="transmembrane region" description="Helical" evidence="8">
    <location>
        <begin position="153"/>
        <end position="173"/>
    </location>
</feature>
<reference evidence="10" key="1">
    <citation type="submission" date="2019-02" db="EMBL/GenBank/DDBJ databases">
        <authorList>
            <person name="Li S.-H."/>
        </authorList>
    </citation>
    <scope>NUCLEOTIDE SEQUENCE</scope>
    <source>
        <strain evidence="10">IMCC14734</strain>
    </source>
</reference>
<evidence type="ECO:0000256" key="6">
    <source>
        <dbReference type="ARBA" id="ARBA00022989"/>
    </source>
</evidence>
<feature type="transmembrane region" description="Helical" evidence="8">
    <location>
        <begin position="390"/>
        <end position="410"/>
    </location>
</feature>
<evidence type="ECO:0000256" key="3">
    <source>
        <dbReference type="ARBA" id="ARBA00022692"/>
    </source>
</evidence>
<feature type="domain" description="Dystroglycan-type cadherin-like" evidence="9">
    <location>
        <begin position="453"/>
        <end position="552"/>
    </location>
</feature>
<feature type="transmembrane region" description="Helical" evidence="8">
    <location>
        <begin position="93"/>
        <end position="114"/>
    </location>
</feature>
<evidence type="ECO:0000313" key="10">
    <source>
        <dbReference type="EMBL" id="MCX2982071.1"/>
    </source>
</evidence>
<proteinExistence type="inferred from homology"/>
<comment type="similarity">
    <text evidence="8">Belongs to the ADP/ATP translocase tlc family.</text>
</comment>
<evidence type="ECO:0000256" key="7">
    <source>
        <dbReference type="ARBA" id="ARBA00023136"/>
    </source>
</evidence>
<feature type="transmembrane region" description="Helical" evidence="8">
    <location>
        <begin position="416"/>
        <end position="436"/>
    </location>
</feature>
<gene>
    <name evidence="10" type="ORF">EYC98_14515</name>
</gene>
<evidence type="ECO:0000256" key="4">
    <source>
        <dbReference type="ARBA" id="ARBA00022741"/>
    </source>
</evidence>
<keyword evidence="11" id="KW-1185">Reference proteome</keyword>
<evidence type="ECO:0000256" key="8">
    <source>
        <dbReference type="RuleBase" id="RU363121"/>
    </source>
</evidence>
<accession>A0ABT3TIG9</accession>
<keyword evidence="7 8" id="KW-0472">Membrane</keyword>
<dbReference type="InterPro" id="IPR004667">
    <property type="entry name" value="ADP_ATP_car_bac_type"/>
</dbReference>
<evidence type="ECO:0000256" key="1">
    <source>
        <dbReference type="ARBA" id="ARBA00004141"/>
    </source>
</evidence>
<dbReference type="SUPFAM" id="SSF103473">
    <property type="entry name" value="MFS general substrate transporter"/>
    <property type="match status" value="1"/>
</dbReference>
<feature type="transmembrane region" description="Helical" evidence="8">
    <location>
        <begin position="120"/>
        <end position="141"/>
    </location>
</feature>
<dbReference type="PANTHER" id="PTHR43596">
    <property type="entry name" value="ADP,ATP CARRIER PROTEIN"/>
    <property type="match status" value="1"/>
</dbReference>
<keyword evidence="5 8" id="KW-0067">ATP-binding</keyword>
<dbReference type="RefSeq" id="WP_279246102.1">
    <property type="nucleotide sequence ID" value="NZ_SHNN01000003.1"/>
</dbReference>
<keyword evidence="3 8" id="KW-0812">Transmembrane</keyword>
<dbReference type="SMART" id="SM00736">
    <property type="entry name" value="CADG"/>
    <property type="match status" value="1"/>
</dbReference>
<feature type="transmembrane region" description="Helical" evidence="8">
    <location>
        <begin position="25"/>
        <end position="42"/>
    </location>
</feature>
<comment type="subcellular location">
    <subcellularLocation>
        <location evidence="1 8">Membrane</location>
        <topology evidence="1 8">Multi-pass membrane protein</topology>
    </subcellularLocation>
</comment>
<feature type="transmembrane region" description="Helical" evidence="8">
    <location>
        <begin position="185"/>
        <end position="203"/>
    </location>
</feature>
<keyword evidence="6 8" id="KW-1133">Transmembrane helix</keyword>
<feature type="transmembrane region" description="Helical" evidence="8">
    <location>
        <begin position="234"/>
        <end position="257"/>
    </location>
</feature>
<organism evidence="10 11">
    <name type="scientific">Candidatus Litorirhabdus singularis</name>
    <dbReference type="NCBI Taxonomy" id="2518993"/>
    <lineage>
        <taxon>Bacteria</taxon>
        <taxon>Pseudomonadati</taxon>
        <taxon>Pseudomonadota</taxon>
        <taxon>Gammaproteobacteria</taxon>
        <taxon>Cellvibrionales</taxon>
        <taxon>Halieaceae</taxon>
        <taxon>Candidatus Litorirhabdus</taxon>
    </lineage>
</organism>
<dbReference type="Pfam" id="PF05345">
    <property type="entry name" value="He_PIG"/>
    <property type="match status" value="1"/>
</dbReference>
<dbReference type="Gene3D" id="2.60.40.10">
    <property type="entry name" value="Immunoglobulins"/>
    <property type="match status" value="1"/>
</dbReference>
<comment type="caution">
    <text evidence="10">The sequence shown here is derived from an EMBL/GenBank/DDBJ whole genome shotgun (WGS) entry which is preliminary data.</text>
</comment>
<feature type="transmembrane region" description="Helical" evidence="8">
    <location>
        <begin position="62"/>
        <end position="81"/>
    </location>
</feature>
<feature type="transmembrane region" description="Helical" evidence="8">
    <location>
        <begin position="293"/>
        <end position="314"/>
    </location>
</feature>
<evidence type="ECO:0000313" key="11">
    <source>
        <dbReference type="Proteomes" id="UP001143362"/>
    </source>
</evidence>
<name>A0ABT3TIG9_9GAMM</name>
<keyword evidence="2 8" id="KW-0813">Transport</keyword>
<evidence type="ECO:0000256" key="5">
    <source>
        <dbReference type="ARBA" id="ARBA00022840"/>
    </source>
</evidence>
<keyword evidence="4 8" id="KW-0547">Nucleotide-binding</keyword>
<dbReference type="SUPFAM" id="SSF49313">
    <property type="entry name" value="Cadherin-like"/>
    <property type="match status" value="1"/>
</dbReference>
<dbReference type="EMBL" id="SHNN01000003">
    <property type="protein sequence ID" value="MCX2982071.1"/>
    <property type="molecule type" value="Genomic_DNA"/>
</dbReference>
<dbReference type="InterPro" id="IPR036259">
    <property type="entry name" value="MFS_trans_sf"/>
</dbReference>